<dbReference type="WBParaSite" id="Minc3s01411g23589">
    <property type="protein sequence ID" value="Minc3s01411g23589"/>
    <property type="gene ID" value="Minc3s01411g23589"/>
</dbReference>
<reference evidence="3" key="1">
    <citation type="submission" date="2022-11" db="UniProtKB">
        <authorList>
            <consortium name="WormBaseParasite"/>
        </authorList>
    </citation>
    <scope>IDENTIFICATION</scope>
</reference>
<feature type="region of interest" description="Disordered" evidence="1">
    <location>
        <begin position="58"/>
        <end position="147"/>
    </location>
</feature>
<evidence type="ECO:0000313" key="3">
    <source>
        <dbReference type="WBParaSite" id="Minc3s01411g23589"/>
    </source>
</evidence>
<feature type="compositionally biased region" description="Basic and acidic residues" evidence="1">
    <location>
        <begin position="126"/>
        <end position="147"/>
    </location>
</feature>
<feature type="compositionally biased region" description="Acidic residues" evidence="1">
    <location>
        <begin position="106"/>
        <end position="116"/>
    </location>
</feature>
<accession>A0A914MB27</accession>
<feature type="compositionally biased region" description="Acidic residues" evidence="1">
    <location>
        <begin position="1"/>
        <end position="15"/>
    </location>
</feature>
<feature type="compositionally biased region" description="Acidic residues" evidence="1">
    <location>
        <begin position="29"/>
        <end position="40"/>
    </location>
</feature>
<dbReference type="Proteomes" id="UP000887563">
    <property type="component" value="Unplaced"/>
</dbReference>
<feature type="compositionally biased region" description="Basic residues" evidence="1">
    <location>
        <begin position="69"/>
        <end position="99"/>
    </location>
</feature>
<protein>
    <submittedName>
        <fullName evidence="3">Uncharacterized protein</fullName>
    </submittedName>
</protein>
<evidence type="ECO:0000256" key="1">
    <source>
        <dbReference type="SAM" id="MobiDB-lite"/>
    </source>
</evidence>
<evidence type="ECO:0000313" key="2">
    <source>
        <dbReference type="Proteomes" id="UP000887563"/>
    </source>
</evidence>
<feature type="region of interest" description="Disordered" evidence="1">
    <location>
        <begin position="1"/>
        <end position="40"/>
    </location>
</feature>
<name>A0A914MB27_MELIC</name>
<dbReference type="AlphaFoldDB" id="A0A914MB27"/>
<organism evidence="2 3">
    <name type="scientific">Meloidogyne incognita</name>
    <name type="common">Southern root-knot nematode worm</name>
    <name type="synonym">Oxyuris incognita</name>
    <dbReference type="NCBI Taxonomy" id="6306"/>
    <lineage>
        <taxon>Eukaryota</taxon>
        <taxon>Metazoa</taxon>
        <taxon>Ecdysozoa</taxon>
        <taxon>Nematoda</taxon>
        <taxon>Chromadorea</taxon>
        <taxon>Rhabditida</taxon>
        <taxon>Tylenchina</taxon>
        <taxon>Tylenchomorpha</taxon>
        <taxon>Tylenchoidea</taxon>
        <taxon>Meloidogynidae</taxon>
        <taxon>Meloidogyninae</taxon>
        <taxon>Meloidogyne</taxon>
        <taxon>Meloidogyne incognita group</taxon>
    </lineage>
</organism>
<keyword evidence="2" id="KW-1185">Reference proteome</keyword>
<sequence length="147" mass="17371">MISFDEVSEADEEFFGNENVSVSEKNAESEEQEQQDQFDENLEGFDYNEMEELNDLGEEFSEDKAEARAKKKARKAAKRLKKEAKRLRREKRHKIKLNKKNAFEETLNEENISNDDIDTKKRVKTSKSEEIKRTQKKEGRKEKGKTY</sequence>
<proteinExistence type="predicted"/>